<evidence type="ECO:0000313" key="5">
    <source>
        <dbReference type="Proteomes" id="UP000196485"/>
    </source>
</evidence>
<evidence type="ECO:0000313" key="4">
    <source>
        <dbReference type="EMBL" id="SMY16998.1"/>
    </source>
</evidence>
<evidence type="ECO:0000256" key="1">
    <source>
        <dbReference type="ARBA" id="ARBA00006739"/>
    </source>
</evidence>
<keyword evidence="5" id="KW-1185">Reference proteome</keyword>
<dbReference type="PANTHER" id="PTHR43179:SF12">
    <property type="entry name" value="GALACTOFURANOSYLTRANSFERASE GLFT2"/>
    <property type="match status" value="1"/>
</dbReference>
<dbReference type="AlphaFoldDB" id="A0A1Y6L2Z4"/>
<dbReference type="Gene3D" id="3.90.550.10">
    <property type="entry name" value="Spore Coat Polysaccharide Biosynthesis Protein SpsA, Chain A"/>
    <property type="match status" value="1"/>
</dbReference>
<organism evidence="4 5">
    <name type="scientific">Photobacterium aquimaris</name>
    <dbReference type="NCBI Taxonomy" id="512643"/>
    <lineage>
        <taxon>Bacteria</taxon>
        <taxon>Pseudomonadati</taxon>
        <taxon>Pseudomonadota</taxon>
        <taxon>Gammaproteobacteria</taxon>
        <taxon>Vibrionales</taxon>
        <taxon>Vibrionaceae</taxon>
        <taxon>Photobacterium</taxon>
    </lineage>
</organism>
<dbReference type="EMBL" id="FYAH01000003">
    <property type="protein sequence ID" value="SMY16998.1"/>
    <property type="molecule type" value="Genomic_DNA"/>
</dbReference>
<protein>
    <submittedName>
        <fullName evidence="4">Rhamnosyltransferase WbbL</fullName>
        <ecNumber evidence="4">2.4.1.-</ecNumber>
    </submittedName>
</protein>
<dbReference type="PANTHER" id="PTHR43179">
    <property type="entry name" value="RHAMNOSYLTRANSFERASE WBBL"/>
    <property type="match status" value="1"/>
</dbReference>
<dbReference type="EC" id="2.4.1.-" evidence="4"/>
<accession>A0A1Y6L2Z4</accession>
<sequence>MDVYISVVSHGHDKIINNLGCLKSLSDRFNIIIKSNKQGDDFKELSLCDNVHWIDSDYGLGFGHNNNYIFSYCINSLNMKDDDLFIVFNPDVIMDSNSIYDLVSLMKKDKTHMGCINLYRNEEHTIYDCSIRDFPKLHQFIRSFLGFGNTAIIDKGTISDTTTVDWAAGSFLAFLVQRYKSLEGFDERYFMYCEDIDICYRSNKQGHPVVYYPQIKALHYAKHENRKFFSKHLYWHISSVVRFLLTKKSYTTPSSCLSHKAKVILD</sequence>
<evidence type="ECO:0000256" key="2">
    <source>
        <dbReference type="ARBA" id="ARBA00022676"/>
    </source>
</evidence>
<dbReference type="Proteomes" id="UP000196485">
    <property type="component" value="Unassembled WGS sequence"/>
</dbReference>
<keyword evidence="3 4" id="KW-0808">Transferase</keyword>
<reference evidence="5" key="1">
    <citation type="submission" date="2017-06" db="EMBL/GenBank/DDBJ databases">
        <authorList>
            <person name="Rodrigo-Torres L."/>
            <person name="Arahal R. D."/>
            <person name="Lucena T."/>
        </authorList>
    </citation>
    <scope>NUCLEOTIDE SEQUENCE [LARGE SCALE GENOMIC DNA]</scope>
    <source>
        <strain evidence="5">type strain: CECT 9192</strain>
    </source>
</reference>
<gene>
    <name evidence="4" type="primary">wbbL_1</name>
    <name evidence="4" type="ORF">PAQU9191_02239</name>
</gene>
<evidence type="ECO:0000256" key="3">
    <source>
        <dbReference type="ARBA" id="ARBA00022679"/>
    </source>
</evidence>
<dbReference type="GO" id="GO:0016757">
    <property type="term" value="F:glycosyltransferase activity"/>
    <property type="evidence" value="ECO:0007669"/>
    <property type="project" value="UniProtKB-KW"/>
</dbReference>
<dbReference type="RefSeq" id="WP_087820964.1">
    <property type="nucleotide sequence ID" value="NZ_FYAH01000003.1"/>
</dbReference>
<keyword evidence="2 4" id="KW-0328">Glycosyltransferase</keyword>
<dbReference type="InterPro" id="IPR029044">
    <property type="entry name" value="Nucleotide-diphossugar_trans"/>
</dbReference>
<proteinExistence type="inferred from homology"/>
<name>A0A1Y6L2Z4_9GAMM</name>
<dbReference type="SUPFAM" id="SSF53448">
    <property type="entry name" value="Nucleotide-diphospho-sugar transferases"/>
    <property type="match status" value="1"/>
</dbReference>
<comment type="similarity">
    <text evidence="1">Belongs to the glycosyltransferase 2 family.</text>
</comment>